<dbReference type="GeneID" id="18929518"/>
<accession>F4RAR6</accession>
<dbReference type="EMBL" id="GL883094">
    <property type="protein sequence ID" value="EGG10734.1"/>
    <property type="molecule type" value="Genomic_DNA"/>
</dbReference>
<dbReference type="InParanoid" id="F4RAR6"/>
<evidence type="ECO:0000313" key="2">
    <source>
        <dbReference type="Proteomes" id="UP000001072"/>
    </source>
</evidence>
<organism evidence="2">
    <name type="scientific">Melampsora larici-populina (strain 98AG31 / pathotype 3-4-7)</name>
    <name type="common">Poplar leaf rust fungus</name>
    <dbReference type="NCBI Taxonomy" id="747676"/>
    <lineage>
        <taxon>Eukaryota</taxon>
        <taxon>Fungi</taxon>
        <taxon>Dikarya</taxon>
        <taxon>Basidiomycota</taxon>
        <taxon>Pucciniomycotina</taxon>
        <taxon>Pucciniomycetes</taxon>
        <taxon>Pucciniales</taxon>
        <taxon>Melampsoraceae</taxon>
        <taxon>Melampsora</taxon>
    </lineage>
</organism>
<protein>
    <submittedName>
        <fullName evidence="1">Uncharacterized protein</fullName>
    </submittedName>
</protein>
<sequence length="292" mass="33531">MPSCSLGQGHFYDEIGFPLTFHTYQPEDVMVNKLSYSHELPKTPPTTSRRNFLRGALGRTRQASIDPLNELLPVVYNSFFKTTKTIQDLQSQPSQPVHFGIQKLAEKVLVLVNTLGNQHVPQTDWLKKHEHLVKECQDLAQESLLNPHDLKDLERLWATGIWVALEIGKWGRTDNIPMPDGLRNQVKLEIQAAWHYGAQFTEAFDHWMRKEIPTRGHDHGLEECLKRAELIGQHEKEDGYQIGRIRHPTDRMVAEYLSGHTLPREAVLVQGLLAEFQEIFQEPHHFGLSSTI</sequence>
<proteinExistence type="predicted"/>
<evidence type="ECO:0000313" key="1">
    <source>
        <dbReference type="EMBL" id="EGG10734.1"/>
    </source>
</evidence>
<name>F4RAR6_MELLP</name>
<dbReference type="Proteomes" id="UP000001072">
    <property type="component" value="Unassembled WGS sequence"/>
</dbReference>
<dbReference type="HOGENOM" id="CLU_953397_0_0_1"/>
<gene>
    <name evidence="1" type="ORF">MELLADRAFT_60280</name>
</gene>
<dbReference type="VEuPathDB" id="FungiDB:MELLADRAFT_60280"/>
<dbReference type="AlphaFoldDB" id="F4RAR6"/>
<dbReference type="RefSeq" id="XP_007406203.1">
    <property type="nucleotide sequence ID" value="XM_007406141.1"/>
</dbReference>
<dbReference type="KEGG" id="mlr:MELLADRAFT_60280"/>
<reference evidence="2" key="1">
    <citation type="journal article" date="2011" name="Proc. Natl. Acad. Sci. U.S.A.">
        <title>Obligate biotrophy features unraveled by the genomic analysis of rust fungi.</title>
        <authorList>
            <person name="Duplessis S."/>
            <person name="Cuomo C.A."/>
            <person name="Lin Y.-C."/>
            <person name="Aerts A."/>
            <person name="Tisserant E."/>
            <person name="Veneault-Fourrey C."/>
            <person name="Joly D.L."/>
            <person name="Hacquard S."/>
            <person name="Amselem J."/>
            <person name="Cantarel B.L."/>
            <person name="Chiu R."/>
            <person name="Coutinho P.M."/>
            <person name="Feau N."/>
            <person name="Field M."/>
            <person name="Frey P."/>
            <person name="Gelhaye E."/>
            <person name="Goldberg J."/>
            <person name="Grabherr M.G."/>
            <person name="Kodira C.D."/>
            <person name="Kohler A."/>
            <person name="Kuees U."/>
            <person name="Lindquist E.A."/>
            <person name="Lucas S.M."/>
            <person name="Mago R."/>
            <person name="Mauceli E."/>
            <person name="Morin E."/>
            <person name="Murat C."/>
            <person name="Pangilinan J.L."/>
            <person name="Park R."/>
            <person name="Pearson M."/>
            <person name="Quesneville H."/>
            <person name="Rouhier N."/>
            <person name="Sakthikumar S."/>
            <person name="Salamov A.A."/>
            <person name="Schmutz J."/>
            <person name="Selles B."/>
            <person name="Shapiro H."/>
            <person name="Tanguay P."/>
            <person name="Tuskan G.A."/>
            <person name="Henrissat B."/>
            <person name="Van de Peer Y."/>
            <person name="Rouze P."/>
            <person name="Ellis J.G."/>
            <person name="Dodds P.N."/>
            <person name="Schein J.E."/>
            <person name="Zhong S."/>
            <person name="Hamelin R.C."/>
            <person name="Grigoriev I.V."/>
            <person name="Szabo L.J."/>
            <person name="Martin F."/>
        </authorList>
    </citation>
    <scope>NUCLEOTIDE SEQUENCE [LARGE SCALE GENOMIC DNA]</scope>
    <source>
        <strain evidence="2">98AG31 / pathotype 3-4-7</strain>
    </source>
</reference>
<keyword evidence="2" id="KW-1185">Reference proteome</keyword>